<dbReference type="InterPro" id="IPR051677">
    <property type="entry name" value="AfsR-DnrI-RedD_regulator"/>
</dbReference>
<dbReference type="InterPro" id="IPR016032">
    <property type="entry name" value="Sig_transdc_resp-reg_C-effctor"/>
</dbReference>
<dbReference type="PANTHER" id="PTHR35807">
    <property type="entry name" value="TRANSCRIPTIONAL REGULATOR REDD-RELATED"/>
    <property type="match status" value="1"/>
</dbReference>
<dbReference type="AlphaFoldDB" id="A0A5K7YPR3"/>
<dbReference type="InterPro" id="IPR036388">
    <property type="entry name" value="WH-like_DNA-bd_sf"/>
</dbReference>
<evidence type="ECO:0000313" key="4">
    <source>
        <dbReference type="Proteomes" id="UP000427906"/>
    </source>
</evidence>
<sequence length="1137" mass="125726">MWGLTSFYALRLPPKPTGSALLNRKAMIDQRIISKITLPDLSRAIPRPRLVQRATDSRAARVILITGQAAQGKSTLAAEIARRPGPTGAWMHLDSTDSDPVNFFRLLVHALETSRRGRDVSTFLKNPAIALGTKAGAGRIAELAGAFVDEIIARTPVRIVMDGLDQLSGNAESMALVQRVLDAISPPSCLVLVSRETPPLHLESLRIRQELVVLDNGDLAFSTDEIYRFYSVLYGLRLAPPQLAMIRKITDGWAGGLVLVWEVLRHVPDDQRMAFIDNGLPAAMHGQRLAYFSEAVFSGLDEATRNFLIRSSIFETIDPPMAARYLDDQPVGDIDAIINTLVRRNLFIHPLYDVKTGWGYRYNQLFRDFLLDKFHRVLDRQTQQALFGRAADLAWDAGRFEEAIRFFLQAEAFDKAAAGIKKIAMGLSAQGRFADLAGWIDILPGAMIEDDAWLSLYRAVGRRISDGRRNIRVFSAALDRFNTKGDQRGQLLALAYLIESAVFIGHPAPALNRWLETAWAMLERVSGNRYYPFAKAVLWMQVAFGFISGTGDLQKGLSACRNAMLLASTIEDETLTVNATIIHVFGYTMAGEFAAAEKALAGIHQLVAAAYPEYRALRNLVRIKLALSKGDLASAQRLLDYNQEDIDKFGLLFLYPIHVDFSGLLQIHQRRFDAVGRTAHHLTDVATLAANPLYNGLALRLRALKAYHQGHYERACRWAGEAAEVISRSLGESIHLFRCRLIVGMVAYHLDDLTGARQALESARDFFSRMSSHLSLAEARLGLSLVARAMGEDEAAQGHLESGLSLAASKGYETFPILSAFDVAAACSPVLPDSRSRTARLARRVLARLSPHPPVPAGGSDAGGGSGARRPAETSGKGGSRPDLDIRTLGGFEVRLGGGKVLADAQWTGLRQKLLLKAILVNGCREIPKDILMDALWPDSSQEAALKRFKVTLHRLRRILASDGNPRAGASCISLKDNRVSLDMGRCRVDVNDFLAACDQIRQFRRDDDDRRLLSACRRAAEIYRGDFLPEEPYLSWAETKRAALKDQYLTVLMEMAGLFERKGDLEQAVRHCGIVIQADPLAEQAHQQLMRLLQRQGRRSAALKVYRDLADTLAAELDTAPDPATTRLYEEIVRAS</sequence>
<dbReference type="Pfam" id="PF03704">
    <property type="entry name" value="BTAD"/>
    <property type="match status" value="1"/>
</dbReference>
<dbReference type="Pfam" id="PF25873">
    <property type="entry name" value="WHD_MalT"/>
    <property type="match status" value="1"/>
</dbReference>
<feature type="region of interest" description="Disordered" evidence="1">
    <location>
        <begin position="850"/>
        <end position="883"/>
    </location>
</feature>
<feature type="domain" description="Bacterial transcriptional activator" evidence="2">
    <location>
        <begin position="989"/>
        <end position="1134"/>
    </location>
</feature>
<dbReference type="InterPro" id="IPR059106">
    <property type="entry name" value="WHD_MalT"/>
</dbReference>
<evidence type="ECO:0000259" key="2">
    <source>
        <dbReference type="SMART" id="SM01043"/>
    </source>
</evidence>
<dbReference type="Proteomes" id="UP000427906">
    <property type="component" value="Chromosome"/>
</dbReference>
<gene>
    <name evidence="3" type="ORF">DSCA_37990</name>
</gene>
<organism evidence="3 4">
    <name type="scientific">Desulfosarcina alkanivorans</name>
    <dbReference type="NCBI Taxonomy" id="571177"/>
    <lineage>
        <taxon>Bacteria</taxon>
        <taxon>Pseudomonadati</taxon>
        <taxon>Thermodesulfobacteriota</taxon>
        <taxon>Desulfobacteria</taxon>
        <taxon>Desulfobacterales</taxon>
        <taxon>Desulfosarcinaceae</taxon>
        <taxon>Desulfosarcina</taxon>
    </lineage>
</organism>
<dbReference type="KEGG" id="dalk:DSCA_37990"/>
<evidence type="ECO:0000256" key="1">
    <source>
        <dbReference type="SAM" id="MobiDB-lite"/>
    </source>
</evidence>
<dbReference type="SUPFAM" id="SSF48452">
    <property type="entry name" value="TPR-like"/>
    <property type="match status" value="2"/>
</dbReference>
<dbReference type="GO" id="GO:0003677">
    <property type="term" value="F:DNA binding"/>
    <property type="evidence" value="ECO:0007669"/>
    <property type="project" value="InterPro"/>
</dbReference>
<accession>A0A5K7YPR3</accession>
<name>A0A5K7YPR3_9BACT</name>
<dbReference type="SUPFAM" id="SSF46894">
    <property type="entry name" value="C-terminal effector domain of the bipartite response regulators"/>
    <property type="match status" value="1"/>
</dbReference>
<dbReference type="InterPro" id="IPR005158">
    <property type="entry name" value="BTAD"/>
</dbReference>
<protein>
    <recommendedName>
        <fullName evidence="2">Bacterial transcriptional activator domain-containing protein</fullName>
    </recommendedName>
</protein>
<dbReference type="SMART" id="SM01043">
    <property type="entry name" value="BTAD"/>
    <property type="match status" value="1"/>
</dbReference>
<dbReference type="InterPro" id="IPR027417">
    <property type="entry name" value="P-loop_NTPase"/>
</dbReference>
<evidence type="ECO:0000313" key="3">
    <source>
        <dbReference type="EMBL" id="BBO69869.1"/>
    </source>
</evidence>
<dbReference type="EMBL" id="AP021874">
    <property type="protein sequence ID" value="BBO69869.1"/>
    <property type="molecule type" value="Genomic_DNA"/>
</dbReference>
<proteinExistence type="predicted"/>
<dbReference type="Gene3D" id="3.40.50.300">
    <property type="entry name" value="P-loop containing nucleotide triphosphate hydrolases"/>
    <property type="match status" value="1"/>
</dbReference>
<dbReference type="Gene3D" id="1.10.10.10">
    <property type="entry name" value="Winged helix-like DNA-binding domain superfamily/Winged helix DNA-binding domain"/>
    <property type="match status" value="1"/>
</dbReference>
<dbReference type="GO" id="GO:0006355">
    <property type="term" value="P:regulation of DNA-templated transcription"/>
    <property type="evidence" value="ECO:0007669"/>
    <property type="project" value="InterPro"/>
</dbReference>
<dbReference type="Gene3D" id="1.25.40.10">
    <property type="entry name" value="Tetratricopeptide repeat domain"/>
    <property type="match status" value="2"/>
</dbReference>
<dbReference type="InterPro" id="IPR011990">
    <property type="entry name" value="TPR-like_helical_dom_sf"/>
</dbReference>
<keyword evidence="4" id="KW-1185">Reference proteome</keyword>
<reference evidence="3 4" key="1">
    <citation type="submission" date="2019-11" db="EMBL/GenBank/DDBJ databases">
        <title>Comparative genomics of hydrocarbon-degrading Desulfosarcina strains.</title>
        <authorList>
            <person name="Watanabe M."/>
            <person name="Kojima H."/>
            <person name="Fukui M."/>
        </authorList>
    </citation>
    <scope>NUCLEOTIDE SEQUENCE [LARGE SCALE GENOMIC DNA]</scope>
    <source>
        <strain evidence="3 4">PL12</strain>
    </source>
</reference>
<dbReference type="SUPFAM" id="SSF52540">
    <property type="entry name" value="P-loop containing nucleoside triphosphate hydrolases"/>
    <property type="match status" value="1"/>
</dbReference>